<dbReference type="GO" id="GO:0005549">
    <property type="term" value="F:odorant binding"/>
    <property type="evidence" value="ECO:0007669"/>
    <property type="project" value="InterPro"/>
</dbReference>
<dbReference type="AlphaFoldDB" id="A0AAW1VIT2"/>
<evidence type="ECO:0000313" key="2">
    <source>
        <dbReference type="EMBL" id="KAK9892349.1"/>
    </source>
</evidence>
<sequence length="129" mass="14971">MYSLKTLLCLLLIGAIYAEKELSEEKKKLGEVFIECAKKWNMSEEELKNKNHWMKDPTEKVLCFLKCRAEKDGTLDKAGIVQMKTIDRAIAISKMKSDDINSFRECIRKVSRVKTCADIRNLFMCKSRN</sequence>
<dbReference type="InterPro" id="IPR036728">
    <property type="entry name" value="PBP_GOBP_sf"/>
</dbReference>
<dbReference type="SUPFAM" id="SSF47565">
    <property type="entry name" value="Insect pheromone/odorant-binding proteins"/>
    <property type="match status" value="1"/>
</dbReference>
<dbReference type="EMBL" id="JARQZJ010000134">
    <property type="protein sequence ID" value="KAK9892349.1"/>
    <property type="molecule type" value="Genomic_DNA"/>
</dbReference>
<feature type="chain" id="PRO_5043732779" evidence="1">
    <location>
        <begin position="19"/>
        <end position="129"/>
    </location>
</feature>
<comment type="caution">
    <text evidence="2">The sequence shown here is derived from an EMBL/GenBank/DDBJ whole genome shotgun (WGS) entry which is preliminary data.</text>
</comment>
<dbReference type="Gene3D" id="1.10.238.20">
    <property type="entry name" value="Pheromone/general odorant binding protein domain"/>
    <property type="match status" value="1"/>
</dbReference>
<keyword evidence="1" id="KW-0732">Signal</keyword>
<accession>A0AAW1VIT2</accession>
<name>A0AAW1VIT2_9CUCU</name>
<dbReference type="Pfam" id="PF01395">
    <property type="entry name" value="PBP_GOBP"/>
    <property type="match status" value="1"/>
</dbReference>
<keyword evidence="3" id="KW-1185">Reference proteome</keyword>
<dbReference type="Proteomes" id="UP001431783">
    <property type="component" value="Unassembled WGS sequence"/>
</dbReference>
<proteinExistence type="predicted"/>
<reference evidence="2 3" key="1">
    <citation type="submission" date="2023-03" db="EMBL/GenBank/DDBJ databases">
        <title>Genome insight into feeding habits of ladybird beetles.</title>
        <authorList>
            <person name="Li H.-S."/>
            <person name="Huang Y.-H."/>
            <person name="Pang H."/>
        </authorList>
    </citation>
    <scope>NUCLEOTIDE SEQUENCE [LARGE SCALE GENOMIC DNA]</scope>
    <source>
        <strain evidence="2">SYSU_2023b</strain>
        <tissue evidence="2">Whole body</tissue>
    </source>
</reference>
<evidence type="ECO:0000313" key="3">
    <source>
        <dbReference type="Proteomes" id="UP001431783"/>
    </source>
</evidence>
<gene>
    <name evidence="2" type="ORF">WA026_019803</name>
</gene>
<feature type="signal peptide" evidence="1">
    <location>
        <begin position="1"/>
        <end position="18"/>
    </location>
</feature>
<protein>
    <submittedName>
        <fullName evidence="2">Uncharacterized protein</fullName>
    </submittedName>
</protein>
<evidence type="ECO:0000256" key="1">
    <source>
        <dbReference type="SAM" id="SignalP"/>
    </source>
</evidence>
<dbReference type="InterPro" id="IPR006170">
    <property type="entry name" value="PBP/GOBP"/>
</dbReference>
<organism evidence="2 3">
    <name type="scientific">Henosepilachna vigintioctopunctata</name>
    <dbReference type="NCBI Taxonomy" id="420089"/>
    <lineage>
        <taxon>Eukaryota</taxon>
        <taxon>Metazoa</taxon>
        <taxon>Ecdysozoa</taxon>
        <taxon>Arthropoda</taxon>
        <taxon>Hexapoda</taxon>
        <taxon>Insecta</taxon>
        <taxon>Pterygota</taxon>
        <taxon>Neoptera</taxon>
        <taxon>Endopterygota</taxon>
        <taxon>Coleoptera</taxon>
        <taxon>Polyphaga</taxon>
        <taxon>Cucujiformia</taxon>
        <taxon>Coccinelloidea</taxon>
        <taxon>Coccinellidae</taxon>
        <taxon>Epilachninae</taxon>
        <taxon>Epilachnini</taxon>
        <taxon>Henosepilachna</taxon>
    </lineage>
</organism>
<dbReference type="CDD" id="cd23992">
    <property type="entry name" value="PBP_GOBP"/>
    <property type="match status" value="1"/>
</dbReference>